<name>X0ZPP3_9ZZZZ</name>
<dbReference type="AlphaFoldDB" id="X0ZPP3"/>
<feature type="domain" description="AAA+ ATPase" evidence="1">
    <location>
        <begin position="34"/>
        <end position="151"/>
    </location>
</feature>
<dbReference type="Gene3D" id="3.40.50.300">
    <property type="entry name" value="P-loop containing nucleotide triphosphate hydrolases"/>
    <property type="match status" value="1"/>
</dbReference>
<dbReference type="InterPro" id="IPR027417">
    <property type="entry name" value="P-loop_NTPase"/>
</dbReference>
<gene>
    <name evidence="2" type="ORF">S01H4_19931</name>
</gene>
<organism evidence="2">
    <name type="scientific">marine sediment metagenome</name>
    <dbReference type="NCBI Taxonomy" id="412755"/>
    <lineage>
        <taxon>unclassified sequences</taxon>
        <taxon>metagenomes</taxon>
        <taxon>ecological metagenomes</taxon>
    </lineage>
</organism>
<dbReference type="PANTHER" id="PTHR11669:SF0">
    <property type="entry name" value="PROTEIN STICHEL-LIKE 2"/>
    <property type="match status" value="1"/>
</dbReference>
<dbReference type="SUPFAM" id="SSF52540">
    <property type="entry name" value="P-loop containing nucleoside triphosphate hydrolases"/>
    <property type="match status" value="1"/>
</dbReference>
<proteinExistence type="predicted"/>
<dbReference type="InterPro" id="IPR003593">
    <property type="entry name" value="AAA+_ATPase"/>
</dbReference>
<dbReference type="SMART" id="SM00382">
    <property type="entry name" value="AAA"/>
    <property type="match status" value="1"/>
</dbReference>
<dbReference type="GO" id="GO:0006261">
    <property type="term" value="P:DNA-templated DNA replication"/>
    <property type="evidence" value="ECO:0007669"/>
    <property type="project" value="TreeGrafter"/>
</dbReference>
<feature type="non-terminal residue" evidence="2">
    <location>
        <position position="156"/>
    </location>
</feature>
<reference evidence="2" key="1">
    <citation type="journal article" date="2014" name="Front. Microbiol.">
        <title>High frequency of phylogenetically diverse reductive dehalogenase-homologous genes in deep subseafloor sedimentary metagenomes.</title>
        <authorList>
            <person name="Kawai M."/>
            <person name="Futagami T."/>
            <person name="Toyoda A."/>
            <person name="Takaki Y."/>
            <person name="Nishi S."/>
            <person name="Hori S."/>
            <person name="Arai W."/>
            <person name="Tsubouchi T."/>
            <person name="Morono Y."/>
            <person name="Uchiyama I."/>
            <person name="Ito T."/>
            <person name="Fujiyama A."/>
            <person name="Inagaki F."/>
            <person name="Takami H."/>
        </authorList>
    </citation>
    <scope>NUCLEOTIDE SEQUENCE</scope>
    <source>
        <strain evidence="2">Expedition CK06-06</strain>
    </source>
</reference>
<sequence length="156" mass="17696">MSLQQDYRPKSFKTFIGNEDVVESLTKILKRKKIPSAFLFTGPSGCGKTTIPRIIARMFKVDHDFKELNAANDRGIKPIRALIDDMSFQPLHGDKKFILLDEAHMITGTAQEALLKALEEPPPWVTWLICTTNPEALKGTLKRRCHNYELSADILK</sequence>
<dbReference type="Pfam" id="PF13177">
    <property type="entry name" value="DNA_pol3_delta2"/>
    <property type="match status" value="1"/>
</dbReference>
<accession>X0ZPP3</accession>
<evidence type="ECO:0000313" key="2">
    <source>
        <dbReference type="EMBL" id="GAG60002.1"/>
    </source>
</evidence>
<comment type="caution">
    <text evidence="2">The sequence shown here is derived from an EMBL/GenBank/DDBJ whole genome shotgun (WGS) entry which is preliminary data.</text>
</comment>
<dbReference type="PANTHER" id="PTHR11669">
    <property type="entry name" value="REPLICATION FACTOR C / DNA POLYMERASE III GAMMA-TAU SUBUNIT"/>
    <property type="match status" value="1"/>
</dbReference>
<dbReference type="InterPro" id="IPR050238">
    <property type="entry name" value="DNA_Rep/Repair_Clamp_Loader"/>
</dbReference>
<dbReference type="CDD" id="cd00009">
    <property type="entry name" value="AAA"/>
    <property type="match status" value="1"/>
</dbReference>
<protein>
    <recommendedName>
        <fullName evidence="1">AAA+ ATPase domain-containing protein</fullName>
    </recommendedName>
</protein>
<dbReference type="EMBL" id="BART01008924">
    <property type="protein sequence ID" value="GAG60002.1"/>
    <property type="molecule type" value="Genomic_DNA"/>
</dbReference>
<evidence type="ECO:0000259" key="1">
    <source>
        <dbReference type="SMART" id="SM00382"/>
    </source>
</evidence>